<dbReference type="Pfam" id="PF00122">
    <property type="entry name" value="E1-E2_ATPase"/>
    <property type="match status" value="1"/>
</dbReference>
<dbReference type="FunFam" id="3.40.50.1000:FF:000144">
    <property type="entry name" value="copper-transporting ATPase 1 isoform X2"/>
    <property type="match status" value="1"/>
</dbReference>
<evidence type="ECO:0000256" key="14">
    <source>
        <dbReference type="ARBA" id="ARBA00023136"/>
    </source>
</evidence>
<keyword evidence="9" id="KW-0067">ATP-binding</keyword>
<dbReference type="GO" id="GO:0055070">
    <property type="term" value="P:copper ion homeostasis"/>
    <property type="evidence" value="ECO:0007669"/>
    <property type="project" value="TreeGrafter"/>
</dbReference>
<feature type="non-terminal residue" evidence="17">
    <location>
        <position position="1"/>
    </location>
</feature>
<dbReference type="PRINTS" id="PR00120">
    <property type="entry name" value="HATPASE"/>
</dbReference>
<keyword evidence="13" id="KW-0406">Ion transport</keyword>
<dbReference type="Pfam" id="PF00702">
    <property type="entry name" value="Hydrolase"/>
    <property type="match status" value="1"/>
</dbReference>
<keyword evidence="7" id="KW-0547">Nucleotide-binding</keyword>
<dbReference type="GO" id="GO:0016020">
    <property type="term" value="C:membrane"/>
    <property type="evidence" value="ECO:0007669"/>
    <property type="project" value="InterPro"/>
</dbReference>
<keyword evidence="4" id="KW-0813">Transport</keyword>
<name>A0A3B1CPM4_9ZZZZ</name>
<dbReference type="PANTHER" id="PTHR43520:SF8">
    <property type="entry name" value="P-TYPE CU(+) TRANSPORTER"/>
    <property type="match status" value="1"/>
</dbReference>
<evidence type="ECO:0000256" key="8">
    <source>
        <dbReference type="ARBA" id="ARBA00022796"/>
    </source>
</evidence>
<evidence type="ECO:0000256" key="5">
    <source>
        <dbReference type="ARBA" id="ARBA00022692"/>
    </source>
</evidence>
<dbReference type="SFLD" id="SFLDG00002">
    <property type="entry name" value="C1.7:_P-type_atpase_like"/>
    <property type="match status" value="1"/>
</dbReference>
<dbReference type="InterPro" id="IPR008250">
    <property type="entry name" value="ATPase_P-typ_transduc_dom_A_sf"/>
</dbReference>
<dbReference type="SFLD" id="SFLDF00027">
    <property type="entry name" value="p-type_atpase"/>
    <property type="match status" value="1"/>
</dbReference>
<dbReference type="GO" id="GO:0005524">
    <property type="term" value="F:ATP binding"/>
    <property type="evidence" value="ECO:0007669"/>
    <property type="project" value="UniProtKB-KW"/>
</dbReference>
<dbReference type="Gene3D" id="2.70.150.10">
    <property type="entry name" value="Calcium-transporting ATPase, cytoplasmic transduction domain A"/>
    <property type="match status" value="1"/>
</dbReference>
<gene>
    <name evidence="17" type="ORF">MNBD_IGNAVI01-1852</name>
</gene>
<evidence type="ECO:0000313" key="17">
    <source>
        <dbReference type="EMBL" id="VAX26623.1"/>
    </source>
</evidence>
<comment type="similarity">
    <text evidence="2">Belongs to the cation transport ATPase (P-type) (TC 3.A.3) family. Type IB subfamily.</text>
</comment>
<organism evidence="17">
    <name type="scientific">hydrothermal vent metagenome</name>
    <dbReference type="NCBI Taxonomy" id="652676"/>
    <lineage>
        <taxon>unclassified sequences</taxon>
        <taxon>metagenomes</taxon>
        <taxon>ecological metagenomes</taxon>
    </lineage>
</organism>
<dbReference type="PRINTS" id="PR00119">
    <property type="entry name" value="CATATPASE"/>
</dbReference>
<dbReference type="GO" id="GO:0140581">
    <property type="term" value="F:P-type monovalent copper transporter activity"/>
    <property type="evidence" value="ECO:0007669"/>
    <property type="project" value="UniProtKB-EC"/>
</dbReference>
<accession>A0A3B1CPM4</accession>
<sequence>KGKSSEAIKKLMGLQAKTARVLRDGNEVDLPVEEVVLDDIIIVRPGEKIPVDGVVVEGSSSIDESMITGEAIPTEKNVNDEVIGSTINKTGSFKFKATKVGKDTTLSQIIKLVEQAQSSKAPIQKIVDKVSGYFVPGVIIIAILTFVVWYVFGPSPTLVYALITFVTVLVIACPCALGIATPISLMVGVGKGAENGILIRSGDALETAQKLNTIVLDKTGTITEGKPSLTDVITANGFTEEDVLMLSASVEKSSEHPLAEAIVNGAKDRSIELKDARNFNAIPGYGVDAEIDGRNILLGNIKMMEKFKIDLGPLEKESIQLADDGKTPMFVAIDNKAAGIIAVADIVKEDSVEAIIQLKKLGLEVVMITGDNTRTANAIAKQVGVDRVFAEVLPEDKALNVQKLQNEGKIVAMVGDGINDAPALAQADIGLAIGTGTDVAIEASDITLIKGSLKGVVLAVQLSKATMKNIRQNLFGAFFYNGLGLPIAAGVFYPFFGLLLSPLLAGAAMAFSSVTVVTNANRLRNFKPKF</sequence>
<keyword evidence="17" id="KW-0378">Hydrolase</keyword>
<keyword evidence="11 15" id="KW-1133">Transmembrane helix</keyword>
<keyword evidence="12" id="KW-0186">Copper</keyword>
<comment type="subcellular location">
    <subcellularLocation>
        <location evidence="1">Endomembrane system</location>
        <topology evidence="1">Multi-pass membrane protein</topology>
    </subcellularLocation>
</comment>
<dbReference type="InterPro" id="IPR044492">
    <property type="entry name" value="P_typ_ATPase_HD_dom"/>
</dbReference>
<dbReference type="InterPro" id="IPR023214">
    <property type="entry name" value="HAD_sf"/>
</dbReference>
<feature type="transmembrane region" description="Helical" evidence="15">
    <location>
        <begin position="499"/>
        <end position="520"/>
    </location>
</feature>
<dbReference type="NCBIfam" id="TIGR01511">
    <property type="entry name" value="ATPase-IB1_Cu"/>
    <property type="match status" value="1"/>
</dbReference>
<dbReference type="InterPro" id="IPR036412">
    <property type="entry name" value="HAD-like_sf"/>
</dbReference>
<dbReference type="EC" id="7.2.2.8" evidence="3"/>
<keyword evidence="10" id="KW-1278">Translocase</keyword>
<evidence type="ECO:0000256" key="10">
    <source>
        <dbReference type="ARBA" id="ARBA00022967"/>
    </source>
</evidence>
<dbReference type="InterPro" id="IPR023299">
    <property type="entry name" value="ATPase_P-typ_cyto_dom_N"/>
</dbReference>
<dbReference type="FunFam" id="2.70.150.10:FF:000002">
    <property type="entry name" value="Copper-transporting ATPase 1, putative"/>
    <property type="match status" value="1"/>
</dbReference>
<dbReference type="EMBL" id="UOGD01000351">
    <property type="protein sequence ID" value="VAX26623.1"/>
    <property type="molecule type" value="Genomic_DNA"/>
</dbReference>
<dbReference type="InterPro" id="IPR018303">
    <property type="entry name" value="ATPase_P-typ_P_site"/>
</dbReference>
<dbReference type="Gene3D" id="3.40.50.1000">
    <property type="entry name" value="HAD superfamily/HAD-like"/>
    <property type="match status" value="1"/>
</dbReference>
<evidence type="ECO:0000256" key="15">
    <source>
        <dbReference type="SAM" id="Phobius"/>
    </source>
</evidence>
<dbReference type="InterPro" id="IPR023298">
    <property type="entry name" value="ATPase_P-typ_TM_dom_sf"/>
</dbReference>
<dbReference type="InterPro" id="IPR059000">
    <property type="entry name" value="ATPase_P-type_domA"/>
</dbReference>
<feature type="domain" description="P-type ATPase A" evidence="16">
    <location>
        <begin position="14"/>
        <end position="114"/>
    </location>
</feature>
<keyword evidence="14 15" id="KW-0472">Membrane</keyword>
<dbReference type="InterPro" id="IPR001757">
    <property type="entry name" value="P_typ_ATPase"/>
</dbReference>
<dbReference type="InterPro" id="IPR027256">
    <property type="entry name" value="P-typ_ATPase_IB"/>
</dbReference>
<evidence type="ECO:0000256" key="6">
    <source>
        <dbReference type="ARBA" id="ARBA00022723"/>
    </source>
</evidence>
<keyword evidence="6" id="KW-0479">Metal-binding</keyword>
<dbReference type="SUPFAM" id="SSF81653">
    <property type="entry name" value="Calcium ATPase, transduction domain A"/>
    <property type="match status" value="1"/>
</dbReference>
<dbReference type="NCBIfam" id="TIGR01525">
    <property type="entry name" value="ATPase-IB_hvy"/>
    <property type="match status" value="1"/>
</dbReference>
<evidence type="ECO:0000256" key="12">
    <source>
        <dbReference type="ARBA" id="ARBA00023008"/>
    </source>
</evidence>
<dbReference type="AlphaFoldDB" id="A0A3B1CPM4"/>
<keyword evidence="5 15" id="KW-0812">Transmembrane</keyword>
<evidence type="ECO:0000259" key="16">
    <source>
        <dbReference type="Pfam" id="PF00122"/>
    </source>
</evidence>
<dbReference type="GO" id="GO:0043682">
    <property type="term" value="F:P-type divalent copper transporter activity"/>
    <property type="evidence" value="ECO:0007669"/>
    <property type="project" value="TreeGrafter"/>
</dbReference>
<reference evidence="17" key="1">
    <citation type="submission" date="2018-06" db="EMBL/GenBank/DDBJ databases">
        <authorList>
            <person name="Zhirakovskaya E."/>
        </authorList>
    </citation>
    <scope>NUCLEOTIDE SEQUENCE</scope>
</reference>
<dbReference type="GO" id="GO:0005507">
    <property type="term" value="F:copper ion binding"/>
    <property type="evidence" value="ECO:0007669"/>
    <property type="project" value="TreeGrafter"/>
</dbReference>
<dbReference type="SUPFAM" id="SSF56784">
    <property type="entry name" value="HAD-like"/>
    <property type="match status" value="1"/>
</dbReference>
<keyword evidence="8" id="KW-0187">Copper transport</keyword>
<dbReference type="SUPFAM" id="SSF81665">
    <property type="entry name" value="Calcium ATPase, transmembrane domain M"/>
    <property type="match status" value="1"/>
</dbReference>
<dbReference type="Gene3D" id="3.40.1110.10">
    <property type="entry name" value="Calcium-transporting ATPase, cytoplasmic domain N"/>
    <property type="match status" value="1"/>
</dbReference>
<protein>
    <recommendedName>
        <fullName evidence="3">P-type Cu(+) transporter</fullName>
        <ecNumber evidence="3">7.2.2.8</ecNumber>
    </recommendedName>
</protein>
<dbReference type="NCBIfam" id="TIGR01494">
    <property type="entry name" value="ATPase_P-type"/>
    <property type="match status" value="1"/>
</dbReference>
<dbReference type="CDD" id="cd02094">
    <property type="entry name" value="P-type_ATPase_Cu-like"/>
    <property type="match status" value="1"/>
</dbReference>
<feature type="transmembrane region" description="Helical" evidence="15">
    <location>
        <begin position="474"/>
        <end position="493"/>
    </location>
</feature>
<proteinExistence type="inferred from homology"/>
<evidence type="ECO:0000256" key="4">
    <source>
        <dbReference type="ARBA" id="ARBA00022448"/>
    </source>
</evidence>
<evidence type="ECO:0000256" key="9">
    <source>
        <dbReference type="ARBA" id="ARBA00022840"/>
    </source>
</evidence>
<dbReference type="SFLD" id="SFLDS00003">
    <property type="entry name" value="Haloacid_Dehalogenase"/>
    <property type="match status" value="1"/>
</dbReference>
<evidence type="ECO:0000256" key="2">
    <source>
        <dbReference type="ARBA" id="ARBA00006024"/>
    </source>
</evidence>
<evidence type="ECO:0000256" key="7">
    <source>
        <dbReference type="ARBA" id="ARBA00022741"/>
    </source>
</evidence>
<dbReference type="PANTHER" id="PTHR43520">
    <property type="entry name" value="ATP7, ISOFORM B"/>
    <property type="match status" value="1"/>
</dbReference>
<feature type="transmembrane region" description="Helical" evidence="15">
    <location>
        <begin position="130"/>
        <end position="152"/>
    </location>
</feature>
<feature type="transmembrane region" description="Helical" evidence="15">
    <location>
        <begin position="158"/>
        <end position="181"/>
    </location>
</feature>
<dbReference type="GO" id="GO:0016887">
    <property type="term" value="F:ATP hydrolysis activity"/>
    <property type="evidence" value="ECO:0007669"/>
    <property type="project" value="InterPro"/>
</dbReference>
<evidence type="ECO:0000256" key="13">
    <source>
        <dbReference type="ARBA" id="ARBA00023065"/>
    </source>
</evidence>
<evidence type="ECO:0000256" key="11">
    <source>
        <dbReference type="ARBA" id="ARBA00022989"/>
    </source>
</evidence>
<evidence type="ECO:0000256" key="1">
    <source>
        <dbReference type="ARBA" id="ARBA00004127"/>
    </source>
</evidence>
<dbReference type="GO" id="GO:0012505">
    <property type="term" value="C:endomembrane system"/>
    <property type="evidence" value="ECO:0007669"/>
    <property type="project" value="UniProtKB-SubCell"/>
</dbReference>
<dbReference type="PROSITE" id="PS00154">
    <property type="entry name" value="ATPASE_E1_E2"/>
    <property type="match status" value="1"/>
</dbReference>
<evidence type="ECO:0000256" key="3">
    <source>
        <dbReference type="ARBA" id="ARBA00012517"/>
    </source>
</evidence>